<dbReference type="GO" id="GO:0010608">
    <property type="term" value="P:post-transcriptional regulation of gene expression"/>
    <property type="evidence" value="ECO:0007669"/>
    <property type="project" value="TreeGrafter"/>
</dbReference>
<keyword evidence="1" id="KW-0677">Repeat</keyword>
<organism evidence="5">
    <name type="scientific">Noctiluca scintillans</name>
    <name type="common">Sea sparkle</name>
    <name type="synonym">Red tide dinoflagellate</name>
    <dbReference type="NCBI Taxonomy" id="2966"/>
    <lineage>
        <taxon>Eukaryota</taxon>
        <taxon>Sar</taxon>
        <taxon>Alveolata</taxon>
        <taxon>Dinophyceae</taxon>
        <taxon>Noctilucales</taxon>
        <taxon>Noctilucaceae</taxon>
        <taxon>Noctiluca</taxon>
    </lineage>
</organism>
<dbReference type="InterPro" id="IPR011989">
    <property type="entry name" value="ARM-like"/>
</dbReference>
<dbReference type="InterPro" id="IPR033133">
    <property type="entry name" value="PUM-HD"/>
</dbReference>
<gene>
    <name evidence="5" type="ORF">NSCI0253_LOCUS11544</name>
</gene>
<feature type="domain" description="PUM-HD" evidence="4">
    <location>
        <begin position="46"/>
        <end position="379"/>
    </location>
</feature>
<name>A0A7S0ZYX2_NOCSC</name>
<dbReference type="SUPFAM" id="SSF48371">
    <property type="entry name" value="ARM repeat"/>
    <property type="match status" value="1"/>
</dbReference>
<feature type="region of interest" description="Disordered" evidence="3">
    <location>
        <begin position="1"/>
        <end position="51"/>
    </location>
</feature>
<feature type="region of interest" description="Disordered" evidence="3">
    <location>
        <begin position="67"/>
        <end position="139"/>
    </location>
</feature>
<evidence type="ECO:0000313" key="5">
    <source>
        <dbReference type="EMBL" id="CAD8837196.1"/>
    </source>
</evidence>
<feature type="repeat" description="Pumilio" evidence="2">
    <location>
        <begin position="266"/>
        <end position="301"/>
    </location>
</feature>
<evidence type="ECO:0000256" key="2">
    <source>
        <dbReference type="PROSITE-ProRule" id="PRU00317"/>
    </source>
</evidence>
<dbReference type="AlphaFoldDB" id="A0A7S0ZYX2"/>
<dbReference type="PROSITE" id="PS50302">
    <property type="entry name" value="PUM"/>
    <property type="match status" value="1"/>
</dbReference>
<dbReference type="GO" id="GO:0005737">
    <property type="term" value="C:cytoplasm"/>
    <property type="evidence" value="ECO:0007669"/>
    <property type="project" value="TreeGrafter"/>
</dbReference>
<dbReference type="PROSITE" id="PS50303">
    <property type="entry name" value="PUM_HD"/>
    <property type="match status" value="1"/>
</dbReference>
<dbReference type="EMBL" id="HBFQ01016618">
    <property type="protein sequence ID" value="CAD8837196.1"/>
    <property type="molecule type" value="Transcribed_RNA"/>
</dbReference>
<dbReference type="InterPro" id="IPR016024">
    <property type="entry name" value="ARM-type_fold"/>
</dbReference>
<protein>
    <recommendedName>
        <fullName evidence="4">PUM-HD domain-containing protein</fullName>
    </recommendedName>
</protein>
<sequence>MAMMSRDFLRSSVCPQKKQPSPSLCDSLVDSLSFGERSTQASSEDEMDVGSTELRVRNTFFEFRFKPTTKPRASTLPPRRRDSPSRACRPRLAHSSSETPTKEASEQSETQFRGRDMQEPYGDLEMNRQTPSQEGLKVDSVSSREVWSLSFGGKDTSLCVQSAARLAASKLCDTSEARLEGIRELQMLLSGLHGHEMHAATHTSANYVLQLLLEVAPPAMTAFISSALLGRSVVLAKHRTGCRVLVRVLRHQLPVGITAANQLANEIAESANHLSKHEFGNYVVQEVLEQGSDTQRHQIASKLCRSNTLLSNAMNPHASCVVQKILKLCTLDVTGSMVARLNQSMRTLTKDKFGRHVAKTVRALFCEEECQAHFNNSMA</sequence>
<dbReference type="GO" id="GO:0003729">
    <property type="term" value="F:mRNA binding"/>
    <property type="evidence" value="ECO:0007669"/>
    <property type="project" value="TreeGrafter"/>
</dbReference>
<evidence type="ECO:0000256" key="3">
    <source>
        <dbReference type="SAM" id="MobiDB-lite"/>
    </source>
</evidence>
<reference evidence="5" key="1">
    <citation type="submission" date="2021-01" db="EMBL/GenBank/DDBJ databases">
        <authorList>
            <person name="Corre E."/>
            <person name="Pelletier E."/>
            <person name="Niang G."/>
            <person name="Scheremetjew M."/>
            <person name="Finn R."/>
            <person name="Kale V."/>
            <person name="Holt S."/>
            <person name="Cochrane G."/>
            <person name="Meng A."/>
            <person name="Brown T."/>
            <person name="Cohen L."/>
        </authorList>
    </citation>
    <scope>NUCLEOTIDE SEQUENCE</scope>
</reference>
<dbReference type="Gene3D" id="1.25.10.10">
    <property type="entry name" value="Leucine-rich Repeat Variant"/>
    <property type="match status" value="1"/>
</dbReference>
<evidence type="ECO:0000256" key="1">
    <source>
        <dbReference type="ARBA" id="ARBA00022737"/>
    </source>
</evidence>
<proteinExistence type="predicted"/>
<dbReference type="Pfam" id="PF00806">
    <property type="entry name" value="PUF"/>
    <property type="match status" value="4"/>
</dbReference>
<dbReference type="InterPro" id="IPR001313">
    <property type="entry name" value="Pumilio_RNA-bd_rpt"/>
</dbReference>
<dbReference type="PANTHER" id="PTHR12537">
    <property type="entry name" value="RNA BINDING PROTEIN PUMILIO-RELATED"/>
    <property type="match status" value="1"/>
</dbReference>
<evidence type="ECO:0000259" key="4">
    <source>
        <dbReference type="PROSITE" id="PS50303"/>
    </source>
</evidence>
<dbReference type="SMART" id="SM00025">
    <property type="entry name" value="Pumilio"/>
    <property type="match status" value="4"/>
</dbReference>
<accession>A0A7S0ZYX2</accession>